<sequence length="541" mass="61750">MKTGWKCDGYSEALTTKRVPHAFKFVNYVVNGPPCSVALFRHAAPPQQQSAFEYYQLHVSLELSGPFEEELDVWNRLVLRAAYHEEAIRHAIYALGSFHQHYSILSDNISSFSKQGLEEYSLALFTLATSKHSQRLMEVTLIGYILFTFCEQLQGHFGSAKAHVESGFKLLHDYVRSEKENNSRPKGPKDSQSYIPVEALVTLFRRLHCQLIEIGQPSSYMIDETLPSRAPQIDYHFQSLGAASYALERLAQQLNTITQYATANNLSAWSPEMTLLRETSYSGILREIDQWKMGFDDYISCETRLSPQSLEQREEAVKILRLWYFATKLFLQLESPNEVMGYDNCNSIFQAMVEVGHELLLHHTDRHQQPDHCSTRTLHKLSAPVIESLKFTNTELTMFKDYVQKDNDFHELRPSYFSRLEGRGRPVFTHAAFSPLPPLFLVTTRCRDPNLRRQALKVLSQLNRRDGFWDSRVASTCAGLVVYSEELESTRLNRNTSDACTSTEIKFAKEVRADTRIVGIQSEFGEGRSMTLSVLKAGAAP</sequence>
<dbReference type="Proteomes" id="UP001358417">
    <property type="component" value="Unassembled WGS sequence"/>
</dbReference>
<comment type="caution">
    <text evidence="7">The sequence shown here is derived from an EMBL/GenBank/DDBJ whole genome shotgun (WGS) entry which is preliminary data.</text>
</comment>
<dbReference type="EMBL" id="JAVRRD010000025">
    <property type="protein sequence ID" value="KAK5047508.1"/>
    <property type="molecule type" value="Genomic_DNA"/>
</dbReference>
<dbReference type="InterPro" id="IPR021858">
    <property type="entry name" value="Fun_TF"/>
</dbReference>
<gene>
    <name evidence="7" type="ORF">LTR84_006605</name>
</gene>
<evidence type="ECO:0000313" key="8">
    <source>
        <dbReference type="Proteomes" id="UP001358417"/>
    </source>
</evidence>
<dbReference type="GO" id="GO:0046872">
    <property type="term" value="F:metal ion binding"/>
    <property type="evidence" value="ECO:0007669"/>
    <property type="project" value="UniProtKB-KW"/>
</dbReference>
<dbReference type="InterPro" id="IPR052360">
    <property type="entry name" value="Transcr_Regulatory_Proteins"/>
</dbReference>
<dbReference type="RefSeq" id="XP_064703052.1">
    <property type="nucleotide sequence ID" value="XM_064850165.1"/>
</dbReference>
<keyword evidence="5" id="KW-0804">Transcription</keyword>
<evidence type="ECO:0000256" key="2">
    <source>
        <dbReference type="ARBA" id="ARBA00022833"/>
    </source>
</evidence>
<keyword evidence="3" id="KW-0805">Transcription regulation</keyword>
<dbReference type="GO" id="GO:0003677">
    <property type="term" value="F:DNA binding"/>
    <property type="evidence" value="ECO:0007669"/>
    <property type="project" value="UniProtKB-KW"/>
</dbReference>
<protein>
    <submittedName>
        <fullName evidence="7">Uncharacterized protein</fullName>
    </submittedName>
</protein>
<dbReference type="AlphaFoldDB" id="A0AAV9N3X4"/>
<evidence type="ECO:0000256" key="6">
    <source>
        <dbReference type="ARBA" id="ARBA00023242"/>
    </source>
</evidence>
<evidence type="ECO:0000313" key="7">
    <source>
        <dbReference type="EMBL" id="KAK5047508.1"/>
    </source>
</evidence>
<keyword evidence="6" id="KW-0539">Nucleus</keyword>
<dbReference type="Pfam" id="PF11951">
    <property type="entry name" value="Fungal_trans_2"/>
    <property type="match status" value="1"/>
</dbReference>
<evidence type="ECO:0000256" key="5">
    <source>
        <dbReference type="ARBA" id="ARBA00023163"/>
    </source>
</evidence>
<proteinExistence type="predicted"/>
<keyword evidence="4" id="KW-0238">DNA-binding</keyword>
<accession>A0AAV9N3X4</accession>
<evidence type="ECO:0000256" key="3">
    <source>
        <dbReference type="ARBA" id="ARBA00023015"/>
    </source>
</evidence>
<keyword evidence="1" id="KW-0479">Metal-binding</keyword>
<evidence type="ECO:0000256" key="4">
    <source>
        <dbReference type="ARBA" id="ARBA00023125"/>
    </source>
</evidence>
<keyword evidence="8" id="KW-1185">Reference proteome</keyword>
<dbReference type="PANTHER" id="PTHR36206:SF12">
    <property type="entry name" value="ASPERCRYPTIN BIOSYNTHESIS CLUSTER-SPECIFIC TRANSCRIPTION REGULATOR ATNN-RELATED"/>
    <property type="match status" value="1"/>
</dbReference>
<organism evidence="7 8">
    <name type="scientific">Exophiala bonariae</name>
    <dbReference type="NCBI Taxonomy" id="1690606"/>
    <lineage>
        <taxon>Eukaryota</taxon>
        <taxon>Fungi</taxon>
        <taxon>Dikarya</taxon>
        <taxon>Ascomycota</taxon>
        <taxon>Pezizomycotina</taxon>
        <taxon>Eurotiomycetes</taxon>
        <taxon>Chaetothyriomycetidae</taxon>
        <taxon>Chaetothyriales</taxon>
        <taxon>Herpotrichiellaceae</taxon>
        <taxon>Exophiala</taxon>
    </lineage>
</organism>
<reference evidence="7 8" key="1">
    <citation type="submission" date="2023-08" db="EMBL/GenBank/DDBJ databases">
        <title>Black Yeasts Isolated from many extreme environments.</title>
        <authorList>
            <person name="Coleine C."/>
            <person name="Stajich J.E."/>
            <person name="Selbmann L."/>
        </authorList>
    </citation>
    <scope>NUCLEOTIDE SEQUENCE [LARGE SCALE GENOMIC DNA]</scope>
    <source>
        <strain evidence="7 8">CCFEE 5792</strain>
    </source>
</reference>
<dbReference type="GeneID" id="89974776"/>
<keyword evidence="2" id="KW-0862">Zinc</keyword>
<dbReference type="PANTHER" id="PTHR36206">
    <property type="entry name" value="ASPERCRYPTIN BIOSYNTHESIS CLUSTER-SPECIFIC TRANSCRIPTION REGULATOR ATNN-RELATED"/>
    <property type="match status" value="1"/>
</dbReference>
<evidence type="ECO:0000256" key="1">
    <source>
        <dbReference type="ARBA" id="ARBA00022723"/>
    </source>
</evidence>
<name>A0AAV9N3X4_9EURO</name>